<organism evidence="1 2">
    <name type="scientific">Candidatus Taylorbacteria bacterium RIFCSPLOWO2_02_FULL_46_40</name>
    <dbReference type="NCBI Taxonomy" id="1802329"/>
    <lineage>
        <taxon>Bacteria</taxon>
        <taxon>Candidatus Tayloriibacteriota</taxon>
    </lineage>
</organism>
<dbReference type="EMBL" id="MHSH01000025">
    <property type="protein sequence ID" value="OHA41511.1"/>
    <property type="molecule type" value="Genomic_DNA"/>
</dbReference>
<evidence type="ECO:0000313" key="1">
    <source>
        <dbReference type="EMBL" id="OHA41511.1"/>
    </source>
</evidence>
<reference evidence="1 2" key="1">
    <citation type="journal article" date="2016" name="Nat. Commun.">
        <title>Thousands of microbial genomes shed light on interconnected biogeochemical processes in an aquifer system.</title>
        <authorList>
            <person name="Anantharaman K."/>
            <person name="Brown C.T."/>
            <person name="Hug L.A."/>
            <person name="Sharon I."/>
            <person name="Castelle C.J."/>
            <person name="Probst A.J."/>
            <person name="Thomas B.C."/>
            <person name="Singh A."/>
            <person name="Wilkins M.J."/>
            <person name="Karaoz U."/>
            <person name="Brodie E.L."/>
            <person name="Williams K.H."/>
            <person name="Hubbard S.S."/>
            <person name="Banfield J.F."/>
        </authorList>
    </citation>
    <scope>NUCLEOTIDE SEQUENCE [LARGE SCALE GENOMIC DNA]</scope>
</reference>
<dbReference type="Proteomes" id="UP000176429">
    <property type="component" value="Unassembled WGS sequence"/>
</dbReference>
<gene>
    <name evidence="1" type="ORF">A3H68_01690</name>
</gene>
<protein>
    <submittedName>
        <fullName evidence="1">Uncharacterized protein</fullName>
    </submittedName>
</protein>
<proteinExistence type="predicted"/>
<comment type="caution">
    <text evidence="1">The sequence shown here is derived from an EMBL/GenBank/DDBJ whole genome shotgun (WGS) entry which is preliminary data.</text>
</comment>
<accession>A0A1G2P1P2</accession>
<dbReference type="AlphaFoldDB" id="A0A1G2P1P2"/>
<name>A0A1G2P1P2_9BACT</name>
<evidence type="ECO:0000313" key="2">
    <source>
        <dbReference type="Proteomes" id="UP000176429"/>
    </source>
</evidence>
<sequence length="252" mass="28484">MAKIRSLNYRVELYVFGFVVAPVSFDHNGLKMPPIYALMRLGEIKTPVQHIGILGIGQESFLRPTADVKLEWLPSGELEQRRAFGNLAEGITGLGGFQALSRFDTNEFFTEIGTISSSDYKTLRGAVLVPIESLLRVKFSVREGFGFFLDEDTLKDIRAYRDGVEREQKAFLKDRATTQIRFTDLLRMRKTRLAGKSGPDTEDAPGFSLCLDADYETINFVQNAMSHFHAHIRAQMQKVVDESNRHPYVVSV</sequence>